<dbReference type="EMBL" id="UYRS01018299">
    <property type="protein sequence ID" value="VDK31832.1"/>
    <property type="molecule type" value="Genomic_DNA"/>
</dbReference>
<dbReference type="AlphaFoldDB" id="A0A0R3W161"/>
<keyword evidence="2" id="KW-1185">Reference proteome</keyword>
<evidence type="ECO:0000313" key="1">
    <source>
        <dbReference type="EMBL" id="VDK31832.1"/>
    </source>
</evidence>
<name>A0A0R3W161_TAEAS</name>
<dbReference type="OrthoDB" id="6241675at2759"/>
<dbReference type="Proteomes" id="UP000282613">
    <property type="component" value="Unassembled WGS sequence"/>
</dbReference>
<protein>
    <submittedName>
        <fullName evidence="3">DBD_Tnp_Mut domain-containing protein</fullName>
    </submittedName>
</protein>
<dbReference type="WBParaSite" id="TASK_0000345301-mRNA-1">
    <property type="protein sequence ID" value="TASK_0000345301-mRNA-1"/>
    <property type="gene ID" value="TASK_0000345301"/>
</dbReference>
<evidence type="ECO:0000313" key="2">
    <source>
        <dbReference type="Proteomes" id="UP000282613"/>
    </source>
</evidence>
<gene>
    <name evidence="1" type="ORF">TASK_LOCUS3454</name>
</gene>
<reference evidence="3" key="1">
    <citation type="submission" date="2017-02" db="UniProtKB">
        <authorList>
            <consortium name="WormBaseParasite"/>
        </authorList>
    </citation>
    <scope>IDENTIFICATION</scope>
</reference>
<accession>A0A0R3W161</accession>
<sequence>MVFANRDSKSSLLGTLLGTGREDSTQRALEDSSLGILANGENIQPSFDLHIRSLQFSSFEDFKSRLPDFYSLNNVKYKVATGLSFVTGNSQKFKEDDPNSSKLVYKRLLLVCVLYASRYRKTVKTGFPRFSKFTVGCRASITFVSNKDVMKILAFNMKHNHVCGSDLKMLCKRRARTEIPLLGRLENAFREESSAHCLSTQSTFETAMHKCILLTNFVVALRGLARSVRTNCPCRIGFRYDGKGFALWHFNVVHNHETVGDLIGHWTTTVGDYDRRFEYVSTLLNLKIPCQIIQICVKRRFGLSMCLADIRRMQRKRRCVCDSSEVECDEYDASSHPSGLETYMDYGCPFGYCDWEETNYPSRNTKRRKSMRSVLVRSEGCRKQSRRPFGSRHKNMQILVKERTAKPHEQTRRR</sequence>
<organism evidence="3">
    <name type="scientific">Taenia asiatica</name>
    <name type="common">Asian tapeworm</name>
    <dbReference type="NCBI Taxonomy" id="60517"/>
    <lineage>
        <taxon>Eukaryota</taxon>
        <taxon>Metazoa</taxon>
        <taxon>Spiralia</taxon>
        <taxon>Lophotrochozoa</taxon>
        <taxon>Platyhelminthes</taxon>
        <taxon>Cestoda</taxon>
        <taxon>Eucestoda</taxon>
        <taxon>Cyclophyllidea</taxon>
        <taxon>Taeniidae</taxon>
        <taxon>Taenia</taxon>
    </lineage>
</organism>
<evidence type="ECO:0000313" key="3">
    <source>
        <dbReference type="WBParaSite" id="TASK_0000345301-mRNA-1"/>
    </source>
</evidence>
<reference evidence="1 2" key="2">
    <citation type="submission" date="2018-11" db="EMBL/GenBank/DDBJ databases">
        <authorList>
            <consortium name="Pathogen Informatics"/>
        </authorList>
    </citation>
    <scope>NUCLEOTIDE SEQUENCE [LARGE SCALE GENOMIC DNA]</scope>
</reference>
<proteinExistence type="predicted"/>